<evidence type="ECO:0000256" key="1">
    <source>
        <dbReference type="SAM" id="MobiDB-lite"/>
    </source>
</evidence>
<dbReference type="InterPro" id="IPR028322">
    <property type="entry name" value="PNRC-like_rgn"/>
</dbReference>
<dbReference type="GO" id="GO:0016071">
    <property type="term" value="P:mRNA metabolic process"/>
    <property type="evidence" value="ECO:0007669"/>
    <property type="project" value="UniProtKB-ARBA"/>
</dbReference>
<organism evidence="2 3">
    <name type="scientific">Aplosporella prunicola CBS 121167</name>
    <dbReference type="NCBI Taxonomy" id="1176127"/>
    <lineage>
        <taxon>Eukaryota</taxon>
        <taxon>Fungi</taxon>
        <taxon>Dikarya</taxon>
        <taxon>Ascomycota</taxon>
        <taxon>Pezizomycotina</taxon>
        <taxon>Dothideomycetes</taxon>
        <taxon>Dothideomycetes incertae sedis</taxon>
        <taxon>Botryosphaeriales</taxon>
        <taxon>Aplosporellaceae</taxon>
        <taxon>Aplosporella</taxon>
    </lineage>
</organism>
<gene>
    <name evidence="2" type="ORF">K452DRAFT_307645</name>
</gene>
<dbReference type="OrthoDB" id="2142961at2759"/>
<sequence>MADETTTPSKPAGRHNHSKSTPSKALPNASDAVSTPPGKPSQGRRGRNHNNFDNAQRLSCSDSPATQIRTGDGTLSDGPAATGSQKKGRGRQRNNITNSNPNNNNNNNPNNNGANGRASPMKTPQQPVAANGTPAKDGAYAGPAFHASPAPSALPMPKFFSRSVPANNAPTSLQSRLDQDSDSSGTSDKSDSPSLLEATPSQPALTSATPAQAIAPREHQESPLDFFFKADRAEKAKKNGPNTPDGKSPLPINGRNHTRHESNGNGNGNGNGNARGLFSMEMETGYSATPKPTSPSPAGSRERIVANRSITAPSSIPRTSQNAEPLPQALQDLFNSSRKPAQQSPFDSGRKVTPNRAAPDFHTPSPFYQPSSGPKNGTSPHTPAAQMDLEANPYYYGNRNLSPLFQAAKGDSTKRASGLRQEVASPSDRPDLPATTRSDPAPFTPSRATNGRPDASTISRNYLNSHIQQAAGNPSLMPYQQAGDGNLGSPFASTGTSSPARNASTADAKAMENDLKRLLKLQLVDT</sequence>
<feature type="compositionally biased region" description="Basic and acidic residues" evidence="1">
    <location>
        <begin position="216"/>
        <end position="237"/>
    </location>
</feature>
<keyword evidence="3" id="KW-1185">Reference proteome</keyword>
<feature type="region of interest" description="Disordered" evidence="1">
    <location>
        <begin position="470"/>
        <end position="508"/>
    </location>
</feature>
<evidence type="ECO:0000313" key="2">
    <source>
        <dbReference type="EMBL" id="KAF2142706.1"/>
    </source>
</evidence>
<accession>A0A6A6BF58</accession>
<reference evidence="2" key="1">
    <citation type="journal article" date="2020" name="Stud. Mycol.">
        <title>101 Dothideomycetes genomes: a test case for predicting lifestyles and emergence of pathogens.</title>
        <authorList>
            <person name="Haridas S."/>
            <person name="Albert R."/>
            <person name="Binder M."/>
            <person name="Bloem J."/>
            <person name="Labutti K."/>
            <person name="Salamov A."/>
            <person name="Andreopoulos B."/>
            <person name="Baker S."/>
            <person name="Barry K."/>
            <person name="Bills G."/>
            <person name="Bluhm B."/>
            <person name="Cannon C."/>
            <person name="Castanera R."/>
            <person name="Culley D."/>
            <person name="Daum C."/>
            <person name="Ezra D."/>
            <person name="Gonzalez J."/>
            <person name="Henrissat B."/>
            <person name="Kuo A."/>
            <person name="Liang C."/>
            <person name="Lipzen A."/>
            <person name="Lutzoni F."/>
            <person name="Magnuson J."/>
            <person name="Mondo S."/>
            <person name="Nolan M."/>
            <person name="Ohm R."/>
            <person name="Pangilinan J."/>
            <person name="Park H.-J."/>
            <person name="Ramirez L."/>
            <person name="Alfaro M."/>
            <person name="Sun H."/>
            <person name="Tritt A."/>
            <person name="Yoshinaga Y."/>
            <person name="Zwiers L.-H."/>
            <person name="Turgeon B."/>
            <person name="Goodwin S."/>
            <person name="Spatafora J."/>
            <person name="Crous P."/>
            <person name="Grigoriev I."/>
        </authorList>
    </citation>
    <scope>NUCLEOTIDE SEQUENCE</scope>
    <source>
        <strain evidence="2">CBS 121167</strain>
    </source>
</reference>
<dbReference type="Proteomes" id="UP000799438">
    <property type="component" value="Unassembled WGS sequence"/>
</dbReference>
<feature type="compositionally biased region" description="Polar residues" evidence="1">
    <location>
        <begin position="199"/>
        <end position="210"/>
    </location>
</feature>
<feature type="compositionally biased region" description="Low complexity" evidence="1">
    <location>
        <begin position="172"/>
        <end position="187"/>
    </location>
</feature>
<dbReference type="GeneID" id="54300584"/>
<dbReference type="EMBL" id="ML995483">
    <property type="protein sequence ID" value="KAF2142706.1"/>
    <property type="molecule type" value="Genomic_DNA"/>
</dbReference>
<evidence type="ECO:0000313" key="3">
    <source>
        <dbReference type="Proteomes" id="UP000799438"/>
    </source>
</evidence>
<proteinExistence type="predicted"/>
<name>A0A6A6BF58_9PEZI</name>
<protein>
    <recommendedName>
        <fullName evidence="4">Proteophosphoglycan 5</fullName>
    </recommendedName>
</protein>
<feature type="region of interest" description="Disordered" evidence="1">
    <location>
        <begin position="1"/>
        <end position="458"/>
    </location>
</feature>
<feature type="compositionally biased region" description="Polar residues" evidence="1">
    <location>
        <begin position="366"/>
        <end position="381"/>
    </location>
</feature>
<evidence type="ECO:0008006" key="4">
    <source>
        <dbReference type="Google" id="ProtNLM"/>
    </source>
</evidence>
<feature type="compositionally biased region" description="Polar residues" evidence="1">
    <location>
        <begin position="308"/>
        <end position="323"/>
    </location>
</feature>
<dbReference type="Pfam" id="PF15365">
    <property type="entry name" value="PNRC"/>
    <property type="match status" value="1"/>
</dbReference>
<feature type="compositionally biased region" description="Low complexity" evidence="1">
    <location>
        <begin position="287"/>
        <end position="299"/>
    </location>
</feature>
<feature type="compositionally biased region" description="Polar residues" evidence="1">
    <location>
        <begin position="491"/>
        <end position="505"/>
    </location>
</feature>
<feature type="compositionally biased region" description="Polar residues" evidence="1">
    <location>
        <begin position="49"/>
        <end position="69"/>
    </location>
</feature>
<dbReference type="RefSeq" id="XP_033398418.1">
    <property type="nucleotide sequence ID" value="XM_033543087.1"/>
</dbReference>
<feature type="compositionally biased region" description="Low complexity" evidence="1">
    <location>
        <begin position="94"/>
        <end position="115"/>
    </location>
</feature>
<dbReference type="AlphaFoldDB" id="A0A6A6BF58"/>
<feature type="compositionally biased region" description="Polar residues" evidence="1">
    <location>
        <begin position="333"/>
        <end position="346"/>
    </location>
</feature>